<sequence>MSTRNREDVEKAHEIQKNAAIEGGLRATAVGLGLVIIAHYSWPLFRRQPLGFKSFLVSTFSIYGLVFGAESALQAHEAKQRYQENILRKEARYDLARSGVVATETEIAKWKKRRAEAQQANHNV</sequence>
<feature type="transmembrane region" description="Helical" evidence="1">
    <location>
        <begin position="20"/>
        <end position="42"/>
    </location>
</feature>
<evidence type="ECO:0000313" key="2">
    <source>
        <dbReference type="EMBL" id="KAG5636510.1"/>
    </source>
</evidence>
<dbReference type="EMBL" id="JABCKI010005923">
    <property type="protein sequence ID" value="KAG5636510.1"/>
    <property type="molecule type" value="Genomic_DNA"/>
</dbReference>
<reference evidence="2" key="2">
    <citation type="submission" date="2021-10" db="EMBL/GenBank/DDBJ databases">
        <title>Phylogenomics reveals ancestral predisposition of the termite-cultivated fungus Termitomyces towards a domesticated lifestyle.</title>
        <authorList>
            <person name="Auxier B."/>
            <person name="Grum-Grzhimaylo A."/>
            <person name="Cardenas M.E."/>
            <person name="Lodge J.D."/>
            <person name="Laessoe T."/>
            <person name="Pedersen O."/>
            <person name="Smith M.E."/>
            <person name="Kuyper T.W."/>
            <person name="Franco-Molano E.A."/>
            <person name="Baroni T.J."/>
            <person name="Aanen D.K."/>
        </authorList>
    </citation>
    <scope>NUCLEOTIDE SEQUENCE</scope>
    <source>
        <strain evidence="2">D49</strain>
    </source>
</reference>
<dbReference type="OrthoDB" id="3356019at2759"/>
<dbReference type="AlphaFoldDB" id="A0A9P7K531"/>
<evidence type="ECO:0000313" key="3">
    <source>
        <dbReference type="Proteomes" id="UP000717328"/>
    </source>
</evidence>
<accession>A0A9P7K531</accession>
<keyword evidence="3" id="KW-1185">Reference proteome</keyword>
<gene>
    <name evidence="2" type="ORF">H0H81_007769</name>
</gene>
<keyword evidence="1" id="KW-0812">Transmembrane</keyword>
<proteinExistence type="predicted"/>
<name>A0A9P7K531_9AGAR</name>
<evidence type="ECO:0000256" key="1">
    <source>
        <dbReference type="SAM" id="Phobius"/>
    </source>
</evidence>
<comment type="caution">
    <text evidence="2">The sequence shown here is derived from an EMBL/GenBank/DDBJ whole genome shotgun (WGS) entry which is preliminary data.</text>
</comment>
<protein>
    <submittedName>
        <fullName evidence="2">Uncharacterized protein</fullName>
    </submittedName>
</protein>
<keyword evidence="1" id="KW-1133">Transmembrane helix</keyword>
<keyword evidence="1" id="KW-0472">Membrane</keyword>
<reference evidence="2" key="1">
    <citation type="submission" date="2021-02" db="EMBL/GenBank/DDBJ databases">
        <authorList>
            <person name="Nieuwenhuis M."/>
            <person name="Van De Peppel L.J.J."/>
        </authorList>
    </citation>
    <scope>NUCLEOTIDE SEQUENCE</scope>
    <source>
        <strain evidence="2">D49</strain>
    </source>
</reference>
<dbReference type="Proteomes" id="UP000717328">
    <property type="component" value="Unassembled WGS sequence"/>
</dbReference>
<organism evidence="2 3">
    <name type="scientific">Sphagnurus paluster</name>
    <dbReference type="NCBI Taxonomy" id="117069"/>
    <lineage>
        <taxon>Eukaryota</taxon>
        <taxon>Fungi</taxon>
        <taxon>Dikarya</taxon>
        <taxon>Basidiomycota</taxon>
        <taxon>Agaricomycotina</taxon>
        <taxon>Agaricomycetes</taxon>
        <taxon>Agaricomycetidae</taxon>
        <taxon>Agaricales</taxon>
        <taxon>Tricholomatineae</taxon>
        <taxon>Lyophyllaceae</taxon>
        <taxon>Sphagnurus</taxon>
    </lineage>
</organism>